<keyword evidence="3" id="KW-1185">Reference proteome</keyword>
<dbReference type="Proteomes" id="UP000024635">
    <property type="component" value="Unassembled WGS sequence"/>
</dbReference>
<comment type="caution">
    <text evidence="2">The sequence shown here is derived from an EMBL/GenBank/DDBJ whole genome shotgun (WGS) entry which is preliminary data.</text>
</comment>
<protein>
    <submittedName>
        <fullName evidence="2">Uncharacterized protein</fullName>
    </submittedName>
</protein>
<feature type="compositionally biased region" description="Basic and acidic residues" evidence="1">
    <location>
        <begin position="65"/>
        <end position="79"/>
    </location>
</feature>
<feature type="region of interest" description="Disordered" evidence="1">
    <location>
        <begin position="32"/>
        <end position="194"/>
    </location>
</feature>
<evidence type="ECO:0000313" key="2">
    <source>
        <dbReference type="EMBL" id="EYC21571.1"/>
    </source>
</evidence>
<gene>
    <name evidence="2" type="primary">Acey_s0019.g3904</name>
    <name evidence="2" type="ORF">Y032_0019g3904</name>
</gene>
<reference evidence="3" key="1">
    <citation type="journal article" date="2015" name="Nat. Genet.">
        <title>The genome and transcriptome of the zoonotic hookworm Ancylostoma ceylanicum identify infection-specific gene families.</title>
        <authorList>
            <person name="Schwarz E.M."/>
            <person name="Hu Y."/>
            <person name="Antoshechkin I."/>
            <person name="Miller M.M."/>
            <person name="Sternberg P.W."/>
            <person name="Aroian R.V."/>
        </authorList>
    </citation>
    <scope>NUCLEOTIDE SEQUENCE</scope>
    <source>
        <strain evidence="3">HY135</strain>
    </source>
</reference>
<feature type="compositionally biased region" description="Basic and acidic residues" evidence="1">
    <location>
        <begin position="120"/>
        <end position="130"/>
    </location>
</feature>
<feature type="compositionally biased region" description="Basic and acidic residues" evidence="1">
    <location>
        <begin position="32"/>
        <end position="51"/>
    </location>
</feature>
<proteinExistence type="predicted"/>
<evidence type="ECO:0000313" key="3">
    <source>
        <dbReference type="Proteomes" id="UP000024635"/>
    </source>
</evidence>
<evidence type="ECO:0000256" key="1">
    <source>
        <dbReference type="SAM" id="MobiDB-lite"/>
    </source>
</evidence>
<name>A0A016V2W0_9BILA</name>
<sequence length="204" mass="22701">MISTEIFQHDRRVARAAHIRSWRKDLEFELEKERREDYESEMSSEKRRAIKGDLAVQATQSSSEHATRTERTEKERDASEEVVSMTIKNSTDGSIEKSAARRKGKKINASEGENPSTDKSATRQKEKKINASEGESILTDKSGATQKGRKTNTSEGDNVLTDKSAAAQKGKKANASERERLLSGKSGKSSKRIVSMYADAKLYG</sequence>
<organism evidence="2 3">
    <name type="scientific">Ancylostoma ceylanicum</name>
    <dbReference type="NCBI Taxonomy" id="53326"/>
    <lineage>
        <taxon>Eukaryota</taxon>
        <taxon>Metazoa</taxon>
        <taxon>Ecdysozoa</taxon>
        <taxon>Nematoda</taxon>
        <taxon>Chromadorea</taxon>
        <taxon>Rhabditida</taxon>
        <taxon>Rhabditina</taxon>
        <taxon>Rhabditomorpha</taxon>
        <taxon>Strongyloidea</taxon>
        <taxon>Ancylostomatidae</taxon>
        <taxon>Ancylostomatinae</taxon>
        <taxon>Ancylostoma</taxon>
    </lineage>
</organism>
<accession>A0A016V2W0</accession>
<dbReference type="AlphaFoldDB" id="A0A016V2W0"/>
<dbReference type="EMBL" id="JARK01001355">
    <property type="protein sequence ID" value="EYC21571.1"/>
    <property type="molecule type" value="Genomic_DNA"/>
</dbReference>